<feature type="compositionally biased region" description="Low complexity" evidence="1">
    <location>
        <begin position="155"/>
        <end position="179"/>
    </location>
</feature>
<evidence type="ECO:0000256" key="1">
    <source>
        <dbReference type="SAM" id="MobiDB-lite"/>
    </source>
</evidence>
<feature type="compositionally biased region" description="Low complexity" evidence="1">
    <location>
        <begin position="113"/>
        <end position="123"/>
    </location>
</feature>
<reference evidence="2" key="1">
    <citation type="submission" date="2016-04" db="EMBL/GenBank/DDBJ databases">
        <authorList>
            <person name="Evans L.H."/>
            <person name="Alamgir A."/>
            <person name="Owens N."/>
            <person name="Weber N.D."/>
            <person name="Virtaneva K."/>
            <person name="Barbian K."/>
            <person name="Babar A."/>
            <person name="Rosenke K."/>
        </authorList>
    </citation>
    <scope>NUCLEOTIDE SEQUENCE [LARGE SCALE GENOMIC DNA]</scope>
    <source>
        <strain evidence="2">CBS 101.48</strain>
    </source>
</reference>
<feature type="region of interest" description="Disordered" evidence="1">
    <location>
        <begin position="363"/>
        <end position="435"/>
    </location>
</feature>
<accession>A0A163J4E6</accession>
<keyword evidence="3" id="KW-1185">Reference proteome</keyword>
<feature type="compositionally biased region" description="Basic residues" evidence="1">
    <location>
        <begin position="66"/>
        <end position="81"/>
    </location>
</feature>
<feature type="region of interest" description="Disordered" evidence="1">
    <location>
        <begin position="235"/>
        <end position="275"/>
    </location>
</feature>
<feature type="compositionally biased region" description="Polar residues" evidence="1">
    <location>
        <begin position="134"/>
        <end position="143"/>
    </location>
</feature>
<proteinExistence type="predicted"/>
<feature type="compositionally biased region" description="Basic and acidic residues" evidence="1">
    <location>
        <begin position="184"/>
        <end position="198"/>
    </location>
</feature>
<dbReference type="InParanoid" id="A0A163J4E6"/>
<evidence type="ECO:0000313" key="3">
    <source>
        <dbReference type="Proteomes" id="UP000078561"/>
    </source>
</evidence>
<feature type="compositionally biased region" description="Low complexity" evidence="1">
    <location>
        <begin position="368"/>
        <end position="421"/>
    </location>
</feature>
<dbReference type="OrthoDB" id="340550at2759"/>
<feature type="region of interest" description="Disordered" evidence="1">
    <location>
        <begin position="1"/>
        <end position="205"/>
    </location>
</feature>
<dbReference type="AlphaFoldDB" id="A0A163J4E6"/>
<dbReference type="EMBL" id="LT551507">
    <property type="protein sequence ID" value="SAL97104.1"/>
    <property type="molecule type" value="Genomic_DNA"/>
</dbReference>
<gene>
    <name evidence="2" type="primary">ABSGL_02562.1 scaffold 3452</name>
</gene>
<dbReference type="STRING" id="4829.A0A163J4E6"/>
<dbReference type="Proteomes" id="UP000078561">
    <property type="component" value="Unassembled WGS sequence"/>
</dbReference>
<dbReference type="OMA" id="QADEDTH"/>
<feature type="compositionally biased region" description="Low complexity" evidence="1">
    <location>
        <begin position="82"/>
        <end position="100"/>
    </location>
</feature>
<feature type="compositionally biased region" description="Pro residues" evidence="1">
    <location>
        <begin position="260"/>
        <end position="269"/>
    </location>
</feature>
<feature type="compositionally biased region" description="Low complexity" evidence="1">
    <location>
        <begin position="43"/>
        <end position="56"/>
    </location>
</feature>
<name>A0A163J4E6_ABSGL</name>
<sequence length="435" mass="46533">MDPLPHSFYLSQRSSSRMSDDEPHNNSNSRMSDTEEALPPPSSLSSSSTITAMMIPGRSGSVQLGRNRHHPYHRHHHRRHSSSSCSSSSLSSTPLSPTSSFNKMSVDSDDGGRSVSSSVGWDSKPQHRNGSVPPITTTASANVASPGRTYQMGIPYSPTSNTTASSSPSKQPSKQPTSAASRPSPKEKTESATTPERRTVRRSSLLLKSKALSRVMHQAEEEIHLADLEMRREGGTTQKHLGKASPSTSTARMDDHHPSSLPPPPPSPYSIPISSHSPWPHPHAFFPALNGDPINNYQYSSSTSSSLSSSPTAYQCSRLNPEIEMTHFQFENLPSPMQSSFKSIKRKASEDRLWDGGLKRRAVSPSVSLSGSPTLTASPPPTASLSTSSILSSPSSSYLYPTGGNAAARPSSSNSAGASFNLHEASGGLSRMSLS</sequence>
<protein>
    <submittedName>
        <fullName evidence="2">Uncharacterized protein</fullName>
    </submittedName>
</protein>
<organism evidence="2">
    <name type="scientific">Absidia glauca</name>
    <name type="common">Pin mould</name>
    <dbReference type="NCBI Taxonomy" id="4829"/>
    <lineage>
        <taxon>Eukaryota</taxon>
        <taxon>Fungi</taxon>
        <taxon>Fungi incertae sedis</taxon>
        <taxon>Mucoromycota</taxon>
        <taxon>Mucoromycotina</taxon>
        <taxon>Mucoromycetes</taxon>
        <taxon>Mucorales</taxon>
        <taxon>Cunninghamellaceae</taxon>
        <taxon>Absidia</taxon>
    </lineage>
</organism>
<feature type="compositionally biased region" description="Polar residues" evidence="1">
    <location>
        <begin position="235"/>
        <end position="251"/>
    </location>
</feature>
<evidence type="ECO:0000313" key="2">
    <source>
        <dbReference type="EMBL" id="SAL97104.1"/>
    </source>
</evidence>